<evidence type="ECO:0000313" key="1">
    <source>
        <dbReference type="EMBL" id="CBJ12300.1"/>
    </source>
</evidence>
<dbReference type="AlphaFoldDB" id="D3HTQ1"/>
<dbReference type="KEGG" id="llo:LLO_1918"/>
<dbReference type="OrthoDB" id="5651013at2"/>
<sequence length="246" mass="28198">MQMLANSSETERNITRCLGTLDAIEQVAKIVFDFNQKNMAYMDIKATNFLKRGNKLITADTKSVVRTDKDNLVDLNDISTTFAPPEYSFGDEKTVNAGSYMAYQIGLMAYDLMVSTAEHNAQATIWDNLQTRVPLDFNLPIFKTLEGEHIKEFIETLLNPAPHCRHPLDVIIGKAQALKILYGNEIEEPLEENTHSDNQSERPFTVDSLKPVKDYQEFFKQFKYAYKEITQTKDQEEPHLTSVQYK</sequence>
<gene>
    <name evidence="1" type="ordered locus">LLO_1918</name>
</gene>
<protein>
    <recommendedName>
        <fullName evidence="3">Protein kinase domain-containing protein</fullName>
    </recommendedName>
</protein>
<keyword evidence="2" id="KW-1185">Reference proteome</keyword>
<reference evidence="1 2" key="1">
    <citation type="journal article" date="2010" name="PLoS Genet.">
        <title>Analysis of the Legionella longbeachae genome and transcriptome uncovers unique strategies to cause Legionnaires' disease.</title>
        <authorList>
            <person name="Cazalet C."/>
            <person name="Gomez-Valero L."/>
            <person name="Rusniok C."/>
            <person name="Lomma M."/>
            <person name="Dervins-Ravault D."/>
            <person name="Newton H."/>
            <person name="Sansom F."/>
            <person name="Jarraud S."/>
            <person name="Zidane N."/>
            <person name="Ma L."/>
            <person name="Bouchier C."/>
            <person name="Etienne J."/>
            <person name="Hartland E."/>
            <person name="Buchrieser C."/>
        </authorList>
    </citation>
    <scope>NUCLEOTIDE SEQUENCE [LARGE SCALE GENOMIC DNA]</scope>
    <source>
        <strain evidence="1 2">NSW150</strain>
    </source>
</reference>
<dbReference type="Proteomes" id="UP000001060">
    <property type="component" value="Chromosome"/>
</dbReference>
<name>D3HTQ1_LEGLN</name>
<dbReference type="HOGENOM" id="CLU_1127972_0_0_6"/>
<proteinExistence type="predicted"/>
<accession>D3HTQ1</accession>
<dbReference type="eggNOG" id="ENOG5030JST">
    <property type="taxonomic scope" value="Bacteria"/>
</dbReference>
<evidence type="ECO:0008006" key="3">
    <source>
        <dbReference type="Google" id="ProtNLM"/>
    </source>
</evidence>
<organism evidence="1 2">
    <name type="scientific">Legionella longbeachae serogroup 1 (strain NSW150)</name>
    <dbReference type="NCBI Taxonomy" id="661367"/>
    <lineage>
        <taxon>Bacteria</taxon>
        <taxon>Pseudomonadati</taxon>
        <taxon>Pseudomonadota</taxon>
        <taxon>Gammaproteobacteria</taxon>
        <taxon>Legionellales</taxon>
        <taxon>Legionellaceae</taxon>
        <taxon>Legionella</taxon>
    </lineage>
</organism>
<dbReference type="EMBL" id="FN650140">
    <property type="protein sequence ID" value="CBJ12300.1"/>
    <property type="molecule type" value="Genomic_DNA"/>
</dbReference>
<evidence type="ECO:0000313" key="2">
    <source>
        <dbReference type="Proteomes" id="UP000001060"/>
    </source>
</evidence>